<dbReference type="EMBL" id="LMWL01000090">
    <property type="protein sequence ID" value="KUM89740.1"/>
    <property type="molecule type" value="Genomic_DNA"/>
</dbReference>
<sequence length="176" mass="18280">MFGRRGVAVALSSLALVGSSLVWAPAGQAHESEHVLCAGSSTSMYDPPLTLQPRPTRVRTHAGYECTAKPGRTVQATGYLEGVSPSASCITVDSPHLKEFVHYADGERSLIAYDSGTTVRVAGVLVVRLSGRVIKGRGEGQAAQRIVPALPGQLPTECLSSGLRGSGGEAVLEIGL</sequence>
<proteinExistence type="predicted"/>
<name>A0A101NAR4_9ACTN</name>
<dbReference type="AlphaFoldDB" id="A0A101NAR4"/>
<organism evidence="2 3">
    <name type="scientific">Streptomyces cellostaticus</name>
    <dbReference type="NCBI Taxonomy" id="67285"/>
    <lineage>
        <taxon>Bacteria</taxon>
        <taxon>Bacillati</taxon>
        <taxon>Actinomycetota</taxon>
        <taxon>Actinomycetes</taxon>
        <taxon>Kitasatosporales</taxon>
        <taxon>Streptomycetaceae</taxon>
        <taxon>Streptomyces</taxon>
    </lineage>
</organism>
<feature type="signal peptide" evidence="1">
    <location>
        <begin position="1"/>
        <end position="24"/>
    </location>
</feature>
<evidence type="ECO:0000256" key="1">
    <source>
        <dbReference type="SAM" id="SignalP"/>
    </source>
</evidence>
<keyword evidence="3" id="KW-1185">Reference proteome</keyword>
<comment type="caution">
    <text evidence="2">The sequence shown here is derived from an EMBL/GenBank/DDBJ whole genome shotgun (WGS) entry which is preliminary data.</text>
</comment>
<protein>
    <submittedName>
        <fullName evidence="2">Uncharacterized protein</fullName>
    </submittedName>
</protein>
<evidence type="ECO:0000313" key="2">
    <source>
        <dbReference type="EMBL" id="KUM89740.1"/>
    </source>
</evidence>
<reference evidence="2 3" key="1">
    <citation type="submission" date="2015-10" db="EMBL/GenBank/DDBJ databases">
        <title>Draft genome sequence of Streptomyces cellostaticus DSM 40189, type strain for the species Streptomyces cellostaticus.</title>
        <authorList>
            <person name="Ruckert C."/>
            <person name="Winkler A."/>
            <person name="Kalinowski J."/>
            <person name="Kampfer P."/>
            <person name="Glaeser S."/>
        </authorList>
    </citation>
    <scope>NUCLEOTIDE SEQUENCE [LARGE SCALE GENOMIC DNA]</scope>
    <source>
        <strain evidence="2 3">DSM 40189</strain>
    </source>
</reference>
<keyword evidence="1" id="KW-0732">Signal</keyword>
<feature type="chain" id="PRO_5039640539" evidence="1">
    <location>
        <begin position="25"/>
        <end position="176"/>
    </location>
</feature>
<dbReference type="Proteomes" id="UP000054241">
    <property type="component" value="Unassembled WGS sequence"/>
</dbReference>
<gene>
    <name evidence="2" type="ORF">AQI88_39455</name>
</gene>
<dbReference type="OrthoDB" id="4233245at2"/>
<dbReference type="RefSeq" id="WP_067009975.1">
    <property type="nucleotide sequence ID" value="NZ_BNDU01000008.1"/>
</dbReference>
<accession>A0A101NAR4</accession>
<evidence type="ECO:0000313" key="3">
    <source>
        <dbReference type="Proteomes" id="UP000054241"/>
    </source>
</evidence>